<dbReference type="Gene3D" id="2.40.160.90">
    <property type="match status" value="1"/>
</dbReference>
<protein>
    <recommendedName>
        <fullName evidence="4">Transferrin-binding protein-like solute binding protein</fullName>
    </recommendedName>
</protein>
<evidence type="ECO:0000256" key="1">
    <source>
        <dbReference type="SAM" id="SignalP"/>
    </source>
</evidence>
<proteinExistence type="predicted"/>
<sequence>MRAKRRGAVALLCLLAGCSGGSGGGGEPLRSYEDLADEALALADEIKAMDTVPGEDLPVSGKARYEGIMAVTVEDGSRLAGAMEMEVDFGDASDPVSGRVSNIVSSDEERYGGSLALSDSRLDRTADGDVDPTLVADLGGTVTGPDDRTTRVEADIWGSFGGEGASHAGGFVGGRACTAGDCQGLDGAFILEPPGGTGPDTGTGGTGAAVGGSVCNGDCGGDFGSAQGVDPDDI</sequence>
<dbReference type="PROSITE" id="PS51257">
    <property type="entry name" value="PROKAR_LIPOPROTEIN"/>
    <property type="match status" value="1"/>
</dbReference>
<accession>A0A5C4NKV3</accession>
<evidence type="ECO:0008006" key="4">
    <source>
        <dbReference type="Google" id="ProtNLM"/>
    </source>
</evidence>
<dbReference type="EMBL" id="VDFV01000003">
    <property type="protein sequence ID" value="TNC73756.1"/>
    <property type="molecule type" value="Genomic_DNA"/>
</dbReference>
<dbReference type="InterPro" id="IPR011250">
    <property type="entry name" value="OMP/PagP_B-barrel"/>
</dbReference>
<feature type="chain" id="PRO_5022783203" description="Transferrin-binding protein-like solute binding protein" evidence="1">
    <location>
        <begin position="25"/>
        <end position="234"/>
    </location>
</feature>
<dbReference type="OrthoDB" id="7877284at2"/>
<reference evidence="2 3" key="1">
    <citation type="submission" date="2019-06" db="EMBL/GenBank/DDBJ databases">
        <authorList>
            <person name="Jiang L."/>
        </authorList>
    </citation>
    <scope>NUCLEOTIDE SEQUENCE [LARGE SCALE GENOMIC DNA]</scope>
    <source>
        <strain evidence="2 3">YIM 48858</strain>
    </source>
</reference>
<dbReference type="RefSeq" id="WP_139080439.1">
    <property type="nucleotide sequence ID" value="NZ_VDFV01000003.1"/>
</dbReference>
<name>A0A5C4NKV3_9RHOB</name>
<organism evidence="2 3">
    <name type="scientific">Rubellimicrobium roseum</name>
    <dbReference type="NCBI Taxonomy" id="687525"/>
    <lineage>
        <taxon>Bacteria</taxon>
        <taxon>Pseudomonadati</taxon>
        <taxon>Pseudomonadota</taxon>
        <taxon>Alphaproteobacteria</taxon>
        <taxon>Rhodobacterales</taxon>
        <taxon>Roseobacteraceae</taxon>
        <taxon>Rubellimicrobium</taxon>
    </lineage>
</organism>
<gene>
    <name evidence="2" type="ORF">FHG71_04565</name>
</gene>
<evidence type="ECO:0000313" key="3">
    <source>
        <dbReference type="Proteomes" id="UP000305709"/>
    </source>
</evidence>
<evidence type="ECO:0000313" key="2">
    <source>
        <dbReference type="EMBL" id="TNC73756.1"/>
    </source>
</evidence>
<dbReference type="AlphaFoldDB" id="A0A5C4NKV3"/>
<dbReference type="SUPFAM" id="SSF56925">
    <property type="entry name" value="OMPA-like"/>
    <property type="match status" value="1"/>
</dbReference>
<keyword evidence="1" id="KW-0732">Signal</keyword>
<comment type="caution">
    <text evidence="2">The sequence shown here is derived from an EMBL/GenBank/DDBJ whole genome shotgun (WGS) entry which is preliminary data.</text>
</comment>
<keyword evidence="3" id="KW-1185">Reference proteome</keyword>
<feature type="signal peptide" evidence="1">
    <location>
        <begin position="1"/>
        <end position="24"/>
    </location>
</feature>
<dbReference type="Proteomes" id="UP000305709">
    <property type="component" value="Unassembled WGS sequence"/>
</dbReference>